<reference evidence="3" key="1">
    <citation type="journal article" date="2019" name="Int. J. Syst. Evol. Microbiol.">
        <title>The Global Catalogue of Microorganisms (GCM) 10K type strain sequencing project: providing services to taxonomists for standard genome sequencing and annotation.</title>
        <authorList>
            <consortium name="The Broad Institute Genomics Platform"/>
            <consortium name="The Broad Institute Genome Sequencing Center for Infectious Disease"/>
            <person name="Wu L."/>
            <person name="Ma J."/>
        </authorList>
    </citation>
    <scope>NUCLEOTIDE SEQUENCE [LARGE SCALE GENOMIC DNA]</scope>
    <source>
        <strain evidence="3">CECT 9128</strain>
    </source>
</reference>
<evidence type="ECO:0000313" key="3">
    <source>
        <dbReference type="Proteomes" id="UP001595793"/>
    </source>
</evidence>
<sequence length="171" mass="19711">MNLSNFKSWLSEFFSNIGQLLLAFFLILVAFALFIPCLVASLIWKVIVSITKENRKARDIISGTKQFFLAIAIALDQLGNVAFGGFFNWFFLKNEYGLYNFGSAHETVSEVLGWNLYLEHLNQKGKYMVALLNWIEKDHCIKAMRSGIQTAQFKTEHWKDVQDYQVNSKPQ</sequence>
<dbReference type="EMBL" id="JBHSAS010000006">
    <property type="protein sequence ID" value="MFC4027196.1"/>
    <property type="molecule type" value="Genomic_DNA"/>
</dbReference>
<accession>A0ABV8HAG0</accession>
<proteinExistence type="predicted"/>
<keyword evidence="1" id="KW-0472">Membrane</keyword>
<keyword evidence="1" id="KW-0812">Transmembrane</keyword>
<keyword evidence="1" id="KW-1133">Transmembrane helix</keyword>
<feature type="transmembrane region" description="Helical" evidence="1">
    <location>
        <begin position="20"/>
        <end position="47"/>
    </location>
</feature>
<dbReference type="RefSeq" id="WP_290234743.1">
    <property type="nucleotide sequence ID" value="NZ_JAUFPZ010000002.1"/>
</dbReference>
<feature type="transmembrane region" description="Helical" evidence="1">
    <location>
        <begin position="67"/>
        <end position="91"/>
    </location>
</feature>
<evidence type="ECO:0000256" key="1">
    <source>
        <dbReference type="SAM" id="Phobius"/>
    </source>
</evidence>
<dbReference type="Proteomes" id="UP001595793">
    <property type="component" value="Unassembled WGS sequence"/>
</dbReference>
<protein>
    <submittedName>
        <fullName evidence="2">Uncharacterized protein</fullName>
    </submittedName>
</protein>
<gene>
    <name evidence="2" type="ORF">ACFOS1_07255</name>
</gene>
<name>A0ABV8HAG0_9FLAO</name>
<organism evidence="2 3">
    <name type="scientific">Zunongwangia endophytica</name>
    <dbReference type="NCBI Taxonomy" id="1808945"/>
    <lineage>
        <taxon>Bacteria</taxon>
        <taxon>Pseudomonadati</taxon>
        <taxon>Bacteroidota</taxon>
        <taxon>Flavobacteriia</taxon>
        <taxon>Flavobacteriales</taxon>
        <taxon>Flavobacteriaceae</taxon>
        <taxon>Zunongwangia</taxon>
    </lineage>
</organism>
<evidence type="ECO:0000313" key="2">
    <source>
        <dbReference type="EMBL" id="MFC4027196.1"/>
    </source>
</evidence>
<keyword evidence="3" id="KW-1185">Reference proteome</keyword>
<comment type="caution">
    <text evidence="2">The sequence shown here is derived from an EMBL/GenBank/DDBJ whole genome shotgun (WGS) entry which is preliminary data.</text>
</comment>